<dbReference type="InterPro" id="IPR025875">
    <property type="entry name" value="Leu-rich_rpt_4"/>
</dbReference>
<proteinExistence type="predicted"/>
<dbReference type="InterPro" id="IPR001611">
    <property type="entry name" value="Leu-rich_rpt"/>
</dbReference>
<dbReference type="EMBL" id="MSCP01000001">
    <property type="protein sequence ID" value="PQJ93277.1"/>
    <property type="molecule type" value="Genomic_DNA"/>
</dbReference>
<dbReference type="InterPro" id="IPR052574">
    <property type="entry name" value="CDIRP"/>
</dbReference>
<protein>
    <recommendedName>
        <fullName evidence="7">Internalin</fullName>
    </recommendedName>
</protein>
<reference evidence="4 5" key="2">
    <citation type="submission" date="2016-12" db="EMBL/GenBank/DDBJ databases">
        <title>Diversity of luminous bacteria.</title>
        <authorList>
            <person name="Yoshizawa S."/>
            <person name="Kogure K."/>
        </authorList>
    </citation>
    <scope>NUCLEOTIDE SEQUENCE [LARGE SCALE GENOMIC DNA]</scope>
    <source>
        <strain evidence="4 5">NBRC 105001</strain>
    </source>
</reference>
<dbReference type="AlphaFoldDB" id="A0A2S7XHS9"/>
<reference evidence="6" key="3">
    <citation type="journal article" date="2019" name="Int. J. Syst. Evol. Microbiol.">
        <title>The Global Catalogue of Microorganisms (GCM) 10K type strain sequencing project: providing services to taxonomists for standard genome sequencing and annotation.</title>
        <authorList>
            <consortium name="The Broad Institute Genomics Platform"/>
            <consortium name="The Broad Institute Genome Sequencing Center for Infectious Disease"/>
            <person name="Wu L."/>
            <person name="Ma J."/>
        </authorList>
    </citation>
    <scope>NUCLEOTIDE SEQUENCE [LARGE SCALE GENOMIC DNA]</scope>
    <source>
        <strain evidence="6">NBRC 105001</strain>
    </source>
</reference>
<dbReference type="RefSeq" id="WP_105063003.1">
    <property type="nucleotide sequence ID" value="NZ_BSOU01000003.1"/>
</dbReference>
<keyword evidence="2" id="KW-0677">Repeat</keyword>
<comment type="caution">
    <text evidence="4">The sequence shown here is derived from an EMBL/GenBank/DDBJ whole genome shotgun (WGS) entry which is preliminary data.</text>
</comment>
<dbReference type="PROSITE" id="PS51450">
    <property type="entry name" value="LRR"/>
    <property type="match status" value="1"/>
</dbReference>
<organism evidence="4 5">
    <name type="scientific">Aliivibrio sifiae</name>
    <dbReference type="NCBI Taxonomy" id="566293"/>
    <lineage>
        <taxon>Bacteria</taxon>
        <taxon>Pseudomonadati</taxon>
        <taxon>Pseudomonadota</taxon>
        <taxon>Gammaproteobacteria</taxon>
        <taxon>Vibrionales</taxon>
        <taxon>Vibrionaceae</taxon>
        <taxon>Aliivibrio</taxon>
    </lineage>
</organism>
<dbReference type="InterPro" id="IPR032675">
    <property type="entry name" value="LRR_dom_sf"/>
</dbReference>
<dbReference type="Gene3D" id="3.80.10.10">
    <property type="entry name" value="Ribonuclease Inhibitor"/>
    <property type="match status" value="1"/>
</dbReference>
<dbReference type="Proteomes" id="UP000239273">
    <property type="component" value="Unassembled WGS sequence"/>
</dbReference>
<name>A0A2S7XHS9_9GAMM</name>
<dbReference type="GO" id="GO:0035591">
    <property type="term" value="F:signaling adaptor activity"/>
    <property type="evidence" value="ECO:0007669"/>
    <property type="project" value="TreeGrafter"/>
</dbReference>
<dbReference type="Pfam" id="PF12799">
    <property type="entry name" value="LRR_4"/>
    <property type="match status" value="1"/>
</dbReference>
<dbReference type="PANTHER" id="PTHR47566:SF1">
    <property type="entry name" value="PROTEIN NUD1"/>
    <property type="match status" value="1"/>
</dbReference>
<evidence type="ECO:0000256" key="2">
    <source>
        <dbReference type="ARBA" id="ARBA00022737"/>
    </source>
</evidence>
<evidence type="ECO:0008006" key="7">
    <source>
        <dbReference type="Google" id="ProtNLM"/>
    </source>
</evidence>
<evidence type="ECO:0000313" key="5">
    <source>
        <dbReference type="Proteomes" id="UP000239273"/>
    </source>
</evidence>
<evidence type="ECO:0000313" key="6">
    <source>
        <dbReference type="Proteomes" id="UP001156660"/>
    </source>
</evidence>
<evidence type="ECO:0000313" key="3">
    <source>
        <dbReference type="EMBL" id="GLR74649.1"/>
    </source>
</evidence>
<dbReference type="SUPFAM" id="SSF52058">
    <property type="entry name" value="L domain-like"/>
    <property type="match status" value="1"/>
</dbReference>
<reference evidence="3" key="1">
    <citation type="journal article" date="2014" name="Int. J. Syst. Evol. Microbiol.">
        <title>Complete genome of a new Firmicutes species belonging to the dominant human colonic microbiota ('Ruminococcus bicirculans') reveals two chromosomes and a selective capacity to utilize plant glucans.</title>
        <authorList>
            <consortium name="NISC Comparative Sequencing Program"/>
            <person name="Wegmann U."/>
            <person name="Louis P."/>
            <person name="Goesmann A."/>
            <person name="Henrissat B."/>
            <person name="Duncan S.H."/>
            <person name="Flint H.J."/>
        </authorList>
    </citation>
    <scope>NUCLEOTIDE SEQUENCE</scope>
    <source>
        <strain evidence="3">NBRC 105001</strain>
    </source>
</reference>
<sequence>MKEKSNLTRRRNQTFSLFIVFLLFTFSKLLQASSLSKEEQAQVVISESRTAQQLNKLASSIGTDIYFYVKGLTGDTGGKIGRGESMIFVPSIITSDGDRISSTASIPKITVLLNESGEVIHAISGGRAKLSKEILFNLRDVEYLGLWDVDFRFEHLDLSLFTKLKRLRVTGGEIKTLSLPEYGKLTYAIIESGTLVNINHLSQQKILQYLYLNAKESIDYKYLEKNESLTHLTLMLNIQTIAIETLINLKEVTLYNPKANDIENISKLNKLKYLILKWPEDRGISTVTLPKSLEILMIMNPYRYSLMPLVNLPNLKEVTFNGGDITQVPILEDLPELETLEISDSKLTSLDGIEKLTSLKYVRFEKNEITDISALFPLESLVEIDLSDSKFKRLGYIGKKPHLDMIKLSDSELESVDFDAIAKYPYCSISIEFTPFEMNASDDDLNKIYNLWEKGHL</sequence>
<gene>
    <name evidence="4" type="ORF">BTO23_04065</name>
    <name evidence="3" type="ORF">GCM10007855_15230</name>
</gene>
<dbReference type="EMBL" id="BSOU01000003">
    <property type="protein sequence ID" value="GLR74649.1"/>
    <property type="molecule type" value="Genomic_DNA"/>
</dbReference>
<evidence type="ECO:0000256" key="1">
    <source>
        <dbReference type="ARBA" id="ARBA00022614"/>
    </source>
</evidence>
<accession>A0A2S7XHS9</accession>
<dbReference type="OrthoDB" id="5918393at2"/>
<evidence type="ECO:0000313" key="4">
    <source>
        <dbReference type="EMBL" id="PQJ93277.1"/>
    </source>
</evidence>
<keyword evidence="6" id="KW-1185">Reference proteome</keyword>
<dbReference type="Proteomes" id="UP001156660">
    <property type="component" value="Unassembled WGS sequence"/>
</dbReference>
<keyword evidence="1" id="KW-0433">Leucine-rich repeat</keyword>
<dbReference type="PANTHER" id="PTHR47566">
    <property type="match status" value="1"/>
</dbReference>
<reference evidence="3" key="4">
    <citation type="submission" date="2023-01" db="EMBL/GenBank/DDBJ databases">
        <title>Draft genome sequence of Aliivibrio sifiae strain NBRC 105001.</title>
        <authorList>
            <person name="Sun Q."/>
            <person name="Mori K."/>
        </authorList>
    </citation>
    <scope>NUCLEOTIDE SEQUENCE</scope>
    <source>
        <strain evidence="3">NBRC 105001</strain>
    </source>
</reference>